<sequence>MSRQIALLRGINVGGHNSFPKARQLELAEKLGFQDVSVLLQTGNLVFADPGTPPEETARVLHDAIGAELGLTVPVVVRTRDELAAAVAANPFPQAVPEPKSLHVTFLSAVPADTSRLEALDEAAFAPDRFRLVGRELYLWCPGGIGRSKLADTVSRAPLGVTATARNWNTVTKLLALADA</sequence>
<gene>
    <name evidence="1" type="ORF">SL103_09435</name>
</gene>
<dbReference type="KEGG" id="slc:SL103_09435"/>
<dbReference type="PIRSF" id="PIRSF008502">
    <property type="entry name" value="UCP008502"/>
    <property type="match status" value="1"/>
</dbReference>
<dbReference type="OrthoDB" id="9806494at2"/>
<protein>
    <recommendedName>
        <fullName evidence="3">DUF1697 domain-containing protein</fullName>
    </recommendedName>
</protein>
<dbReference type="EMBL" id="CP017157">
    <property type="protein sequence ID" value="AOP46434.1"/>
    <property type="molecule type" value="Genomic_DNA"/>
</dbReference>
<reference evidence="1 2" key="1">
    <citation type="submission" date="2016-09" db="EMBL/GenBank/DDBJ databases">
        <title>Complete genome sequencing of Streptomyces lydicus 103 and metabolic pathways analysis of antibiotic biosynthesis.</title>
        <authorList>
            <person name="Jia N."/>
            <person name="Ding M.-Z."/>
            <person name="Gao F."/>
            <person name="Yuan Y.-J."/>
        </authorList>
    </citation>
    <scope>NUCLEOTIDE SEQUENCE [LARGE SCALE GENOMIC DNA]</scope>
    <source>
        <strain evidence="1 2">103</strain>
    </source>
</reference>
<dbReference type="RefSeq" id="WP_069568282.1">
    <property type="nucleotide sequence ID" value="NZ_CP017157.1"/>
</dbReference>
<evidence type="ECO:0000313" key="1">
    <source>
        <dbReference type="EMBL" id="AOP46434.1"/>
    </source>
</evidence>
<dbReference type="Gene3D" id="3.30.70.1280">
    <property type="entry name" value="SP0830-like domains"/>
    <property type="match status" value="1"/>
</dbReference>
<dbReference type="Pfam" id="PF08002">
    <property type="entry name" value="DUF1697"/>
    <property type="match status" value="1"/>
</dbReference>
<evidence type="ECO:0008006" key="3">
    <source>
        <dbReference type="Google" id="ProtNLM"/>
    </source>
</evidence>
<organism evidence="1 2">
    <name type="scientific">Streptomyces lydicus</name>
    <dbReference type="NCBI Taxonomy" id="47763"/>
    <lineage>
        <taxon>Bacteria</taxon>
        <taxon>Bacillati</taxon>
        <taxon>Actinomycetota</taxon>
        <taxon>Actinomycetes</taxon>
        <taxon>Kitasatosporales</taxon>
        <taxon>Streptomycetaceae</taxon>
        <taxon>Streptomyces</taxon>
    </lineage>
</organism>
<keyword evidence="2" id="KW-1185">Reference proteome</keyword>
<dbReference type="AlphaFoldDB" id="A0A1D7VI53"/>
<dbReference type="Proteomes" id="UP000094094">
    <property type="component" value="Chromosome"/>
</dbReference>
<dbReference type="SUPFAM" id="SSF160379">
    <property type="entry name" value="SP0830-like"/>
    <property type="match status" value="1"/>
</dbReference>
<dbReference type="InterPro" id="IPR012545">
    <property type="entry name" value="DUF1697"/>
</dbReference>
<evidence type="ECO:0000313" key="2">
    <source>
        <dbReference type="Proteomes" id="UP000094094"/>
    </source>
</evidence>
<dbReference type="PANTHER" id="PTHR36439">
    <property type="entry name" value="BLL4334 PROTEIN"/>
    <property type="match status" value="1"/>
</dbReference>
<dbReference type="PANTHER" id="PTHR36439:SF1">
    <property type="entry name" value="DUF1697 DOMAIN-CONTAINING PROTEIN"/>
    <property type="match status" value="1"/>
</dbReference>
<accession>A0A1D7VI53</accession>
<name>A0A1D7VI53_9ACTN</name>
<proteinExistence type="predicted"/>